<gene>
    <name evidence="1" type="ORF">BZ3500_MVSOF-1268-A1-R1_CHR1-3G01558</name>
</gene>
<dbReference type="EMBL" id="FMWP01000014">
    <property type="protein sequence ID" value="SCZ89756.1"/>
    <property type="molecule type" value="Genomic_DNA"/>
</dbReference>
<dbReference type="Gene3D" id="3.40.50.300">
    <property type="entry name" value="P-loop containing nucleotide triphosphate hydrolases"/>
    <property type="match status" value="1"/>
</dbReference>
<dbReference type="Proteomes" id="UP000249723">
    <property type="component" value="Unassembled WGS sequence"/>
</dbReference>
<proteinExistence type="predicted"/>
<evidence type="ECO:0000313" key="1">
    <source>
        <dbReference type="EMBL" id="SCZ89756.1"/>
    </source>
</evidence>
<reference evidence="2" key="1">
    <citation type="submission" date="2016-10" db="EMBL/GenBank/DDBJ databases">
        <authorList>
            <person name="Jeantristanb JTB J.-T."/>
            <person name="Ricardo R."/>
        </authorList>
    </citation>
    <scope>NUCLEOTIDE SEQUENCE [LARGE SCALE GENOMIC DNA]</scope>
</reference>
<dbReference type="AlphaFoldDB" id="A0A2X0KG41"/>
<protein>
    <submittedName>
        <fullName evidence="1">BZ3500_MvSof-1268-A1-R1_Chr1-3g01558 protein</fullName>
    </submittedName>
</protein>
<name>A0A2X0KG41_9BASI</name>
<evidence type="ECO:0000313" key="2">
    <source>
        <dbReference type="Proteomes" id="UP000249723"/>
    </source>
</evidence>
<organism evidence="1 2">
    <name type="scientific">Microbotryum saponariae</name>
    <dbReference type="NCBI Taxonomy" id="289078"/>
    <lineage>
        <taxon>Eukaryota</taxon>
        <taxon>Fungi</taxon>
        <taxon>Dikarya</taxon>
        <taxon>Basidiomycota</taxon>
        <taxon>Pucciniomycotina</taxon>
        <taxon>Microbotryomycetes</taxon>
        <taxon>Microbotryales</taxon>
        <taxon>Microbotryaceae</taxon>
        <taxon>Microbotryum</taxon>
    </lineage>
</organism>
<sequence>MDRDTLRIKFKLLLLKEFGDDFEPRPFQINAVAGSGKSTLLEAMNIVFGKRTIAIIIYPLYPLIEHQTAKLCMRGKKALFVSKKTWEDGTLYEQLKDSLCKVEYIFIESFKTFGDSLDEKSESALWRIPPRDPTHFAPSMLKLFNNVSELVVKLCSSLRMRHPIKSTNSRGGQHLQIAIFFAKADLFRPNLRNIVVEMTPQTKTAMTDVLKIFSVRSDPSTIV</sequence>
<dbReference type="InterPro" id="IPR027417">
    <property type="entry name" value="P-loop_NTPase"/>
</dbReference>
<accession>A0A2X0KG41</accession>
<dbReference type="OrthoDB" id="2540303at2759"/>
<keyword evidence="2" id="KW-1185">Reference proteome</keyword>